<dbReference type="Gene3D" id="3.40.50.620">
    <property type="entry name" value="HUPs"/>
    <property type="match status" value="1"/>
</dbReference>
<dbReference type="EMBL" id="JBHSQB010000003">
    <property type="protein sequence ID" value="MFC6095259.1"/>
    <property type="molecule type" value="Genomic_DNA"/>
</dbReference>
<reference evidence="9" key="1">
    <citation type="journal article" date="2019" name="Int. J. Syst. Evol. Microbiol.">
        <title>The Global Catalogue of Microorganisms (GCM) 10K type strain sequencing project: providing services to taxonomists for standard genome sequencing and annotation.</title>
        <authorList>
            <consortium name="The Broad Institute Genomics Platform"/>
            <consortium name="The Broad Institute Genome Sequencing Center for Infectious Disease"/>
            <person name="Wu L."/>
            <person name="Ma J."/>
        </authorList>
    </citation>
    <scope>NUCLEOTIDE SEQUENCE [LARGE SCALE GENOMIC DNA]</scope>
    <source>
        <strain evidence="9">CCUG 49679</strain>
    </source>
</reference>
<accession>A0ABW1PI78</accession>
<dbReference type="Gene3D" id="1.10.579.10">
    <property type="entry name" value="DNA Cyclobutane Dipyrimidine Photolyase, subunit A, domain 3"/>
    <property type="match status" value="1"/>
</dbReference>
<evidence type="ECO:0000256" key="2">
    <source>
        <dbReference type="ARBA" id="ARBA00001974"/>
    </source>
</evidence>
<evidence type="ECO:0000256" key="1">
    <source>
        <dbReference type="ARBA" id="ARBA00001932"/>
    </source>
</evidence>
<keyword evidence="8" id="KW-0456">Lyase</keyword>
<evidence type="ECO:0000313" key="9">
    <source>
        <dbReference type="Proteomes" id="UP001596287"/>
    </source>
</evidence>
<dbReference type="PROSITE" id="PS51645">
    <property type="entry name" value="PHR_CRY_ALPHA_BETA"/>
    <property type="match status" value="1"/>
</dbReference>
<dbReference type="InterPro" id="IPR036134">
    <property type="entry name" value="Crypto/Photolyase_FAD-like_sf"/>
</dbReference>
<evidence type="ECO:0000256" key="5">
    <source>
        <dbReference type="ARBA" id="ARBA00022991"/>
    </source>
</evidence>
<comment type="cofactor">
    <cofactor evidence="2">
        <name>FAD</name>
        <dbReference type="ChEBI" id="CHEBI:57692"/>
    </cofactor>
</comment>
<dbReference type="PANTHER" id="PTHR11455:SF9">
    <property type="entry name" value="CRYPTOCHROME CIRCADIAN CLOCK 5 ISOFORM X1"/>
    <property type="match status" value="1"/>
</dbReference>
<keyword evidence="5 6" id="KW-0157">Chromophore</keyword>
<evidence type="ECO:0000256" key="3">
    <source>
        <dbReference type="ARBA" id="ARBA00022630"/>
    </source>
</evidence>
<feature type="domain" description="Photolyase/cryptochrome alpha/beta" evidence="7">
    <location>
        <begin position="1"/>
        <end position="128"/>
    </location>
</feature>
<dbReference type="PRINTS" id="PR00147">
    <property type="entry name" value="DNAPHOTLYASE"/>
</dbReference>
<dbReference type="InterPro" id="IPR018394">
    <property type="entry name" value="DNA_photolyase_1_CS_C"/>
</dbReference>
<dbReference type="PANTHER" id="PTHR11455">
    <property type="entry name" value="CRYPTOCHROME"/>
    <property type="match status" value="1"/>
</dbReference>
<keyword evidence="9" id="KW-1185">Reference proteome</keyword>
<dbReference type="RefSeq" id="WP_379789866.1">
    <property type="nucleotide sequence ID" value="NZ_JBHSQB010000003.1"/>
</dbReference>
<organism evidence="8 9">
    <name type="scientific">Flavobacterium qiangtangense</name>
    <dbReference type="NCBI Taxonomy" id="1442595"/>
    <lineage>
        <taxon>Bacteria</taxon>
        <taxon>Pseudomonadati</taxon>
        <taxon>Bacteroidota</taxon>
        <taxon>Flavobacteriia</taxon>
        <taxon>Flavobacteriales</taxon>
        <taxon>Flavobacteriaceae</taxon>
        <taxon>Flavobacterium</taxon>
    </lineage>
</organism>
<protein>
    <submittedName>
        <fullName evidence="8">Cryptochrome/photolyase family protein</fullName>
        <ecNumber evidence="8">4.1.99.3</ecNumber>
    </submittedName>
</protein>
<dbReference type="Pfam" id="PF00875">
    <property type="entry name" value="DNA_photolyase"/>
    <property type="match status" value="1"/>
</dbReference>
<dbReference type="Proteomes" id="UP001596287">
    <property type="component" value="Unassembled WGS sequence"/>
</dbReference>
<evidence type="ECO:0000256" key="4">
    <source>
        <dbReference type="ARBA" id="ARBA00022827"/>
    </source>
</evidence>
<dbReference type="InterPro" id="IPR014729">
    <property type="entry name" value="Rossmann-like_a/b/a_fold"/>
</dbReference>
<keyword evidence="3 6" id="KW-0285">Flavoprotein</keyword>
<dbReference type="Gene3D" id="1.25.40.80">
    <property type="match status" value="1"/>
</dbReference>
<dbReference type="InterPro" id="IPR002081">
    <property type="entry name" value="Cryptochrome/DNA_photolyase_1"/>
</dbReference>
<dbReference type="InterPro" id="IPR005101">
    <property type="entry name" value="Cryptochr/Photolyase_FAD-bd"/>
</dbReference>
<evidence type="ECO:0000259" key="7">
    <source>
        <dbReference type="PROSITE" id="PS51645"/>
    </source>
</evidence>
<dbReference type="InterPro" id="IPR006050">
    <property type="entry name" value="DNA_photolyase_N"/>
</dbReference>
<evidence type="ECO:0000256" key="6">
    <source>
        <dbReference type="RuleBase" id="RU004182"/>
    </source>
</evidence>
<comment type="similarity">
    <text evidence="6">Belongs to the DNA photolyase family.</text>
</comment>
<dbReference type="SUPFAM" id="SSF52425">
    <property type="entry name" value="Cryptochrome/photolyase, N-terminal domain"/>
    <property type="match status" value="1"/>
</dbReference>
<name>A0ABW1PI78_9FLAO</name>
<comment type="cofactor">
    <cofactor evidence="1">
        <name>(6R)-5,10-methylene-5,6,7,8-tetrahydrofolate</name>
        <dbReference type="ChEBI" id="CHEBI:15636"/>
    </cofactor>
</comment>
<dbReference type="EC" id="4.1.99.3" evidence="8"/>
<dbReference type="InterPro" id="IPR036155">
    <property type="entry name" value="Crypto/Photolyase_N_sf"/>
</dbReference>
<dbReference type="GO" id="GO:0003904">
    <property type="term" value="F:deoxyribodipyrimidine photo-lyase activity"/>
    <property type="evidence" value="ECO:0007669"/>
    <property type="project" value="UniProtKB-EC"/>
</dbReference>
<evidence type="ECO:0000313" key="8">
    <source>
        <dbReference type="EMBL" id="MFC6095259.1"/>
    </source>
</evidence>
<comment type="caution">
    <text evidence="8">The sequence shown here is derived from an EMBL/GenBank/DDBJ whole genome shotgun (WGS) entry which is preliminary data.</text>
</comment>
<gene>
    <name evidence="8" type="ORF">ACFPVY_01255</name>
</gene>
<dbReference type="PROSITE" id="PS00394">
    <property type="entry name" value="DNA_PHOTOLYASES_1_1"/>
    <property type="match status" value="1"/>
</dbReference>
<keyword evidence="4 6" id="KW-0274">FAD</keyword>
<proteinExistence type="inferred from homology"/>
<dbReference type="PROSITE" id="PS00691">
    <property type="entry name" value="DNA_PHOTOLYASES_1_2"/>
    <property type="match status" value="1"/>
</dbReference>
<sequence length="426" mass="50542">MNIFWFRRDLRLEDNCGLFEALSNGETLPVFIFDPNILAELPKDDARVNLICELLEKIQNQLKAEKKSLAVFHDEPEKVFKKLSKEHKIKAVFTNHDYEPYAKKRDLEIEKLLKSNDISFHAFKDQVIFEKDEIVKDDGKPYVVYTPFSKKWKEKFSEKSVRQHHSEKKLDQIATHNYPFLSLDDIGFKNSEIKVEDFDVSKKIIENYKETRDFPSVDGTSHLSPHLRFGSVSIRQIAKKASEFKQETFLNELIWREFFMQILWHFPNTVTESFRPKYDNIKWRNNEKEFKSWCEGKTGYPIVDAGMRQLNETGNMHNRVRMVVASFLCKHLLIDWRWGEAYFAEKLLDYEQSSNIGNWQWAAGSGVDAAPYFRIFNPSEQVKKFDKDFKYIKKWVPEFQEIDYKPIVDHKEARERCLKVYKEAVA</sequence>
<dbReference type="Pfam" id="PF03441">
    <property type="entry name" value="FAD_binding_7"/>
    <property type="match status" value="1"/>
</dbReference>
<dbReference type="SUPFAM" id="SSF48173">
    <property type="entry name" value="Cryptochrome/photolyase FAD-binding domain"/>
    <property type="match status" value="1"/>
</dbReference>